<dbReference type="RefSeq" id="WP_137998570.1">
    <property type="nucleotide sequence ID" value="NZ_SJDU01000199.1"/>
</dbReference>
<sequence>MININKYFNSIINKSPKSIKNGDIVRFSIVRKIDNDKAIVNIMGNKVIAMFKNGITEKGFALVSKENNKLILNILKNANSIKEANENIKNGVSVNISSVGKENSETANLLLSKGIKVNNQNITYYETVLKYLPNNEKKEFFLNAMKNNIYFSEEEIKNLENIFGKIGNFASIIKNSNKNYKLAEILKNMIFNLKNHDKDKLKNYIDTNGYFAIWFALFDMFNNDLDFDKGNNKEMIMFILKILSLNRKDKNNSFFYLIPITFINEDDNELKEILLYIKGNEENNKYNFIFVVYDKDKELCKIVIDKIEKEFKNEYLITLKLFDKKLYKKCNDTKYIIEEQLKIFEDLNFKLEYDNGA</sequence>
<protein>
    <recommendedName>
        <fullName evidence="3">Ankyrin repeat domain-containing protein</fullName>
    </recommendedName>
</protein>
<organism evidence="1 2">
    <name type="scientific">Brachyspira catarrhinii</name>
    <dbReference type="NCBI Taxonomy" id="2528966"/>
    <lineage>
        <taxon>Bacteria</taxon>
        <taxon>Pseudomonadati</taxon>
        <taxon>Spirochaetota</taxon>
        <taxon>Spirochaetia</taxon>
        <taxon>Brachyspirales</taxon>
        <taxon>Brachyspiraceae</taxon>
        <taxon>Brachyspira</taxon>
    </lineage>
</organism>
<evidence type="ECO:0008006" key="3">
    <source>
        <dbReference type="Google" id="ProtNLM"/>
    </source>
</evidence>
<evidence type="ECO:0000313" key="2">
    <source>
        <dbReference type="Proteomes" id="UP000310168"/>
    </source>
</evidence>
<proteinExistence type="predicted"/>
<gene>
    <name evidence="1" type="ORF">EZH24_07895</name>
</gene>
<dbReference type="EMBL" id="SJDU01000199">
    <property type="protein sequence ID" value="TKZ34419.1"/>
    <property type="molecule type" value="Genomic_DNA"/>
</dbReference>
<accession>A0ABY2TQ91</accession>
<comment type="caution">
    <text evidence="1">The sequence shown here is derived from an EMBL/GenBank/DDBJ whole genome shotgun (WGS) entry which is preliminary data.</text>
</comment>
<evidence type="ECO:0000313" key="1">
    <source>
        <dbReference type="EMBL" id="TKZ34419.1"/>
    </source>
</evidence>
<name>A0ABY2TQ91_9SPIR</name>
<keyword evidence="2" id="KW-1185">Reference proteome</keyword>
<dbReference type="Proteomes" id="UP000310168">
    <property type="component" value="Unassembled WGS sequence"/>
</dbReference>
<reference evidence="1 2" key="1">
    <citation type="journal article" date="2019" name="Anaerobe">
        <title>Brachyspira catarrhinii sp. nov., an anaerobic intestinal spirochaete isolated from vervet monkeys may have been misidentified as Brachyspira aalborgi in previous studies.</title>
        <authorList>
            <person name="Phillips N.D."/>
            <person name="La T."/>
            <person name="Hampson D.J."/>
        </authorList>
    </citation>
    <scope>NUCLEOTIDE SEQUENCE [LARGE SCALE GENOMIC DNA]</scope>
    <source>
        <strain evidence="1 2">Z12</strain>
    </source>
</reference>